<feature type="compositionally biased region" description="Basic and acidic residues" evidence="5">
    <location>
        <begin position="314"/>
        <end position="324"/>
    </location>
</feature>
<keyword evidence="4" id="KW-0862">Zinc</keyword>
<dbReference type="GO" id="GO:0008270">
    <property type="term" value="F:zinc ion binding"/>
    <property type="evidence" value="ECO:0007669"/>
    <property type="project" value="UniProtKB-KW"/>
</dbReference>
<reference evidence="9" key="1">
    <citation type="journal article" date="2016" name="Nat. Commun.">
        <title>The Gonium pectorale genome demonstrates co-option of cell cycle regulation during the evolution of multicellularity.</title>
        <authorList>
            <person name="Hanschen E.R."/>
            <person name="Marriage T.N."/>
            <person name="Ferris P.J."/>
            <person name="Hamaji T."/>
            <person name="Toyoda A."/>
            <person name="Fujiyama A."/>
            <person name="Neme R."/>
            <person name="Noguchi H."/>
            <person name="Minakuchi Y."/>
            <person name="Suzuki M."/>
            <person name="Kawai-Toyooka H."/>
            <person name="Smith D.R."/>
            <person name="Sparks H."/>
            <person name="Anderson J."/>
            <person name="Bakaric R."/>
            <person name="Luria V."/>
            <person name="Karger A."/>
            <person name="Kirschner M.W."/>
            <person name="Durand P.M."/>
            <person name="Michod R.E."/>
            <person name="Nozaki H."/>
            <person name="Olson B.J."/>
        </authorList>
    </citation>
    <scope>NUCLEOTIDE SEQUENCE [LARGE SCALE GENOMIC DNA]</scope>
    <source>
        <strain evidence="9">NIES-2863</strain>
    </source>
</reference>
<dbReference type="Gene3D" id="4.10.1100.10">
    <property type="entry name" value="Transcription factor, SBP-box domain"/>
    <property type="match status" value="1"/>
</dbReference>
<dbReference type="OrthoDB" id="514967at2759"/>
<evidence type="ECO:0000259" key="7">
    <source>
        <dbReference type="PROSITE" id="PS51141"/>
    </source>
</evidence>
<dbReference type="SUPFAM" id="SSF54695">
    <property type="entry name" value="POZ domain"/>
    <property type="match status" value="1"/>
</dbReference>
<dbReference type="Proteomes" id="UP000075714">
    <property type="component" value="Unassembled WGS sequence"/>
</dbReference>
<dbReference type="SMART" id="SM00225">
    <property type="entry name" value="BTB"/>
    <property type="match status" value="1"/>
</dbReference>
<feature type="region of interest" description="Disordered" evidence="5">
    <location>
        <begin position="357"/>
        <end position="406"/>
    </location>
</feature>
<accession>A0A150GEK1</accession>
<dbReference type="InterPro" id="IPR000210">
    <property type="entry name" value="BTB/POZ_dom"/>
</dbReference>
<dbReference type="SUPFAM" id="SSF103612">
    <property type="entry name" value="SBT domain"/>
    <property type="match status" value="1"/>
</dbReference>
<evidence type="ECO:0000313" key="9">
    <source>
        <dbReference type="Proteomes" id="UP000075714"/>
    </source>
</evidence>
<feature type="region of interest" description="Disordered" evidence="5">
    <location>
        <begin position="493"/>
        <end position="519"/>
    </location>
</feature>
<dbReference type="GO" id="GO:0003677">
    <property type="term" value="F:DNA binding"/>
    <property type="evidence" value="ECO:0007669"/>
    <property type="project" value="InterPro"/>
</dbReference>
<dbReference type="InterPro" id="IPR011333">
    <property type="entry name" value="SKP1/BTB/POZ_sf"/>
</dbReference>
<evidence type="ECO:0000256" key="2">
    <source>
        <dbReference type="ARBA" id="ARBA00022723"/>
    </source>
</evidence>
<feature type="compositionally biased region" description="Polar residues" evidence="5">
    <location>
        <begin position="395"/>
        <end position="406"/>
    </location>
</feature>
<gene>
    <name evidence="8" type="ORF">GPECTOR_29g35</name>
</gene>
<protein>
    <recommendedName>
        <fullName evidence="10">BTB domain-containing protein</fullName>
    </recommendedName>
</protein>
<dbReference type="InterPro" id="IPR004333">
    <property type="entry name" value="SBP_dom"/>
</dbReference>
<evidence type="ECO:0008006" key="10">
    <source>
        <dbReference type="Google" id="ProtNLM"/>
    </source>
</evidence>
<feature type="compositionally biased region" description="Basic and acidic residues" evidence="5">
    <location>
        <begin position="10"/>
        <end position="21"/>
    </location>
</feature>
<feature type="compositionally biased region" description="Gly residues" evidence="5">
    <location>
        <begin position="380"/>
        <end position="392"/>
    </location>
</feature>
<evidence type="ECO:0000256" key="5">
    <source>
        <dbReference type="SAM" id="MobiDB-lite"/>
    </source>
</evidence>
<sequence>MGRLTGLRLESSREEQGREEGAPTFHLDLDLIQLISEGKKKFFDNPALSDITLLCPDGRTIYCHSVILAAASQRFADVLTPGSWVPGQQLPVEGVDSDALFTLIRAFYTCPCPVELERVPALYDAAIKLEVGSLASALEQFVGSALSADAAVPLLQRCLGLGVDALADVVLGWIRDRAADVLPSPEFRTCPLEAAALICKTLAQRNQMLALQSLRGGDGGGADAKVEELLGSAGPAGFSLGALAGVGDPEPSRLPSRAQIISALRMARQLGAGPLPNVSPVQEHGTGPGGPLALPPAASLAPGPGVASAGLGPSDDRPAEEWHMRPNPSQEEQGDVDYQAGAAAAYGRSPLLDGGGSGSGGFAGADDRVSGGTANTGVTRSGGGGDNSGGAGSRPETSQPSSLTATGRQSIARGICTVEGCGASLLGLRSYYQRHKTCEFHAKADTVMKDGRPHRFCQQCGRLQPLTEFDGAKRSCRATLLRHCMRRAQQMQAGAGEAAPPQLVGRGGQAGTTAAFDRP</sequence>
<keyword evidence="9" id="KW-1185">Reference proteome</keyword>
<evidence type="ECO:0000313" key="8">
    <source>
        <dbReference type="EMBL" id="KXZ48256.1"/>
    </source>
</evidence>
<comment type="caution">
    <text evidence="8">The sequence shown here is derived from an EMBL/GenBank/DDBJ whole genome shotgun (WGS) entry which is preliminary data.</text>
</comment>
<dbReference type="CDD" id="cd18186">
    <property type="entry name" value="BTB_POZ_ZBTB_KLHL-like"/>
    <property type="match status" value="1"/>
</dbReference>
<feature type="region of interest" description="Disordered" evidence="5">
    <location>
        <begin position="274"/>
        <end position="335"/>
    </location>
</feature>
<dbReference type="InterPro" id="IPR036893">
    <property type="entry name" value="SBP_sf"/>
</dbReference>
<comment type="pathway">
    <text evidence="1">Protein modification; protein ubiquitination.</text>
</comment>
<dbReference type="EMBL" id="LSYV01000030">
    <property type="protein sequence ID" value="KXZ48256.1"/>
    <property type="molecule type" value="Genomic_DNA"/>
</dbReference>
<feature type="domain" description="BTB" evidence="6">
    <location>
        <begin position="49"/>
        <end position="109"/>
    </location>
</feature>
<evidence type="ECO:0000256" key="4">
    <source>
        <dbReference type="ARBA" id="ARBA00022833"/>
    </source>
</evidence>
<feature type="region of interest" description="Disordered" evidence="5">
    <location>
        <begin position="1"/>
        <end position="21"/>
    </location>
</feature>
<keyword evidence="2" id="KW-0479">Metal-binding</keyword>
<keyword evidence="3" id="KW-0863">Zinc-finger</keyword>
<dbReference type="PANTHER" id="PTHR31251">
    <property type="entry name" value="SQUAMOSA PROMOTER-BINDING-LIKE PROTEIN 4"/>
    <property type="match status" value="1"/>
</dbReference>
<dbReference type="STRING" id="33097.A0A150GEK1"/>
<dbReference type="Pfam" id="PF00651">
    <property type="entry name" value="BTB"/>
    <property type="match status" value="1"/>
</dbReference>
<feature type="domain" description="SBP-type" evidence="7">
    <location>
        <begin position="413"/>
        <end position="490"/>
    </location>
</feature>
<organism evidence="8 9">
    <name type="scientific">Gonium pectorale</name>
    <name type="common">Green alga</name>
    <dbReference type="NCBI Taxonomy" id="33097"/>
    <lineage>
        <taxon>Eukaryota</taxon>
        <taxon>Viridiplantae</taxon>
        <taxon>Chlorophyta</taxon>
        <taxon>core chlorophytes</taxon>
        <taxon>Chlorophyceae</taxon>
        <taxon>CS clade</taxon>
        <taxon>Chlamydomonadales</taxon>
        <taxon>Volvocaceae</taxon>
        <taxon>Gonium</taxon>
    </lineage>
</organism>
<dbReference type="PROSITE" id="PS50097">
    <property type="entry name" value="BTB"/>
    <property type="match status" value="1"/>
</dbReference>
<evidence type="ECO:0000256" key="1">
    <source>
        <dbReference type="ARBA" id="ARBA00004906"/>
    </source>
</evidence>
<dbReference type="GO" id="GO:0005634">
    <property type="term" value="C:nucleus"/>
    <property type="evidence" value="ECO:0007669"/>
    <property type="project" value="InterPro"/>
</dbReference>
<proteinExistence type="predicted"/>
<dbReference type="AlphaFoldDB" id="A0A150GEK1"/>
<name>A0A150GEK1_GONPE</name>
<feature type="compositionally biased region" description="Low complexity" evidence="5">
    <location>
        <begin position="493"/>
        <end position="502"/>
    </location>
</feature>
<dbReference type="PROSITE" id="PS51141">
    <property type="entry name" value="ZF_SBP"/>
    <property type="match status" value="1"/>
</dbReference>
<evidence type="ECO:0000259" key="6">
    <source>
        <dbReference type="PROSITE" id="PS50097"/>
    </source>
</evidence>
<feature type="compositionally biased region" description="Low complexity" evidence="5">
    <location>
        <begin position="291"/>
        <end position="313"/>
    </location>
</feature>
<dbReference type="Gene3D" id="3.30.710.10">
    <property type="entry name" value="Potassium Channel Kv1.1, Chain A"/>
    <property type="match status" value="1"/>
</dbReference>
<dbReference type="PANTHER" id="PTHR31251:SF169">
    <property type="entry name" value="SQUAMOSA PROMOTER-BINDING-LIKE PROTEIN 8"/>
    <property type="match status" value="1"/>
</dbReference>
<dbReference type="InterPro" id="IPR044817">
    <property type="entry name" value="SBP-like"/>
</dbReference>
<evidence type="ECO:0000256" key="3">
    <source>
        <dbReference type="ARBA" id="ARBA00022771"/>
    </source>
</evidence>
<dbReference type="Pfam" id="PF03110">
    <property type="entry name" value="SBP"/>
    <property type="match status" value="1"/>
</dbReference>